<keyword evidence="4" id="KW-1185">Reference proteome</keyword>
<dbReference type="PANTHER" id="PTHR15574">
    <property type="entry name" value="WD REPEAT DOMAIN-CONTAINING FAMILY"/>
    <property type="match status" value="1"/>
</dbReference>
<organism evidence="3 4">
    <name type="scientific">Phellinidium pouzarii</name>
    <dbReference type="NCBI Taxonomy" id="167371"/>
    <lineage>
        <taxon>Eukaryota</taxon>
        <taxon>Fungi</taxon>
        <taxon>Dikarya</taxon>
        <taxon>Basidiomycota</taxon>
        <taxon>Agaricomycotina</taxon>
        <taxon>Agaricomycetes</taxon>
        <taxon>Hymenochaetales</taxon>
        <taxon>Hymenochaetaceae</taxon>
        <taxon>Phellinidium</taxon>
    </lineage>
</organism>
<dbReference type="SUPFAM" id="SSF50978">
    <property type="entry name" value="WD40 repeat-like"/>
    <property type="match status" value="1"/>
</dbReference>
<dbReference type="PANTHER" id="PTHR15574:SF43">
    <property type="entry name" value="DDB1- AND CUL4-ASSOCIATED FACTOR 5"/>
    <property type="match status" value="1"/>
</dbReference>
<dbReference type="GO" id="GO:0045717">
    <property type="term" value="P:negative regulation of fatty acid biosynthetic process"/>
    <property type="evidence" value="ECO:0007669"/>
    <property type="project" value="TreeGrafter"/>
</dbReference>
<keyword evidence="1" id="KW-0853">WD repeat</keyword>
<dbReference type="InterPro" id="IPR036322">
    <property type="entry name" value="WD40_repeat_dom_sf"/>
</dbReference>
<dbReference type="Proteomes" id="UP000308199">
    <property type="component" value="Unassembled WGS sequence"/>
</dbReference>
<dbReference type="GO" id="GO:0005737">
    <property type="term" value="C:cytoplasm"/>
    <property type="evidence" value="ECO:0007669"/>
    <property type="project" value="TreeGrafter"/>
</dbReference>
<accession>A0A4S4LGS0</accession>
<evidence type="ECO:0000313" key="3">
    <source>
        <dbReference type="EMBL" id="THH11146.1"/>
    </source>
</evidence>
<evidence type="ECO:0000256" key="1">
    <source>
        <dbReference type="ARBA" id="ARBA00022574"/>
    </source>
</evidence>
<reference evidence="3 4" key="1">
    <citation type="submission" date="2019-02" db="EMBL/GenBank/DDBJ databases">
        <title>Genome sequencing of the rare red list fungi Phellinidium pouzarii.</title>
        <authorList>
            <person name="Buettner E."/>
            <person name="Kellner H."/>
        </authorList>
    </citation>
    <scope>NUCLEOTIDE SEQUENCE [LARGE SCALE GENOMIC DNA]</scope>
    <source>
        <strain evidence="3 4">DSM 108285</strain>
    </source>
</reference>
<dbReference type="EMBL" id="SGPK01000019">
    <property type="protein sequence ID" value="THH11146.1"/>
    <property type="molecule type" value="Genomic_DNA"/>
</dbReference>
<dbReference type="InterPro" id="IPR045151">
    <property type="entry name" value="DCAF8"/>
</dbReference>
<dbReference type="AlphaFoldDB" id="A0A4S4LGS0"/>
<evidence type="ECO:0000313" key="4">
    <source>
        <dbReference type="Proteomes" id="UP000308199"/>
    </source>
</evidence>
<sequence length="378" mass="42759">MATLSRSSHKHPLRRLQFSKMEDGLIALHDTRIQDSSTRPSGVLENSCELTDVQYHPQSDKSFLTTDVRGNVCLRDMRMAFDSGSTDNYDGGRGTVLKYVTSITRRSVSYLVQPEAASLVIGRDGNKFAVNFLNHLPTIYSTADPYPIAVCSGRNLPNGTPVPEGERTYRNACTIKVRSFRQHGAFGGPGLSYDPYYTTGSDDFRSYVWKIPEVAELVEKRRVVNVDDFLSSEFRATIGYASKMTDPSRYIPVELPTPLIRLQGESCVTRWLWILIITAGVERHITVHSPTPAAPNMQFERPAEDVRQQPSNDPQASRRFIRALLDWHSLNEMSEYDSDEERKTIDFFDGVIRENENVNVFTAGMEQELDRSSNSDRD</sequence>
<dbReference type="GO" id="GO:0080008">
    <property type="term" value="C:Cul4-RING E3 ubiquitin ligase complex"/>
    <property type="evidence" value="ECO:0007669"/>
    <property type="project" value="TreeGrafter"/>
</dbReference>
<dbReference type="OrthoDB" id="4869960at2759"/>
<protein>
    <submittedName>
        <fullName evidence="3">Uncharacterized protein</fullName>
    </submittedName>
</protein>
<gene>
    <name evidence="3" type="ORF">EW145_g844</name>
</gene>
<keyword evidence="2" id="KW-0677">Repeat</keyword>
<name>A0A4S4LGS0_9AGAM</name>
<comment type="caution">
    <text evidence="3">The sequence shown here is derived from an EMBL/GenBank/DDBJ whole genome shotgun (WGS) entry which is preliminary data.</text>
</comment>
<evidence type="ECO:0000256" key="2">
    <source>
        <dbReference type="ARBA" id="ARBA00022737"/>
    </source>
</evidence>
<proteinExistence type="predicted"/>